<sequence length="161" mass="18601">MKRSTKMGLAALVMITSATAFADHHGERSGPQGDRHHAEKRGGHGNIHKMLFNLDLTDEQRDQVKALLKAAKQPKDERPSAEERQAKREAKRAAMQELMNADSFDETAAKAIIAERQQRQTERELQQMKTHYELMQILTQEQRDELAAKQQERMERRQSRK</sequence>
<feature type="signal peptide" evidence="6">
    <location>
        <begin position="1"/>
        <end position="22"/>
    </location>
</feature>
<dbReference type="GO" id="GO:0051082">
    <property type="term" value="F:unfolded protein binding"/>
    <property type="evidence" value="ECO:0007669"/>
    <property type="project" value="TreeGrafter"/>
</dbReference>
<dbReference type="GO" id="GO:0030288">
    <property type="term" value="C:outer membrane-bounded periplasmic space"/>
    <property type="evidence" value="ECO:0007669"/>
    <property type="project" value="TreeGrafter"/>
</dbReference>
<evidence type="ECO:0000313" key="8">
    <source>
        <dbReference type="Proteomes" id="UP000501602"/>
    </source>
</evidence>
<dbReference type="Pfam" id="PF07813">
    <property type="entry name" value="LTXXQ"/>
    <property type="match status" value="1"/>
</dbReference>
<dbReference type="KEGG" id="fes:HER31_15145"/>
<comment type="subcellular location">
    <subcellularLocation>
        <location evidence="1">Periplasm</location>
    </subcellularLocation>
</comment>
<evidence type="ECO:0000256" key="2">
    <source>
        <dbReference type="ARBA" id="ARBA00008441"/>
    </source>
</evidence>
<evidence type="ECO:0000256" key="1">
    <source>
        <dbReference type="ARBA" id="ARBA00004418"/>
    </source>
</evidence>
<dbReference type="InterPro" id="IPR052211">
    <property type="entry name" value="Cpx_auxiliary_protein"/>
</dbReference>
<dbReference type="PANTHER" id="PTHR38102:SF1">
    <property type="entry name" value="PERIPLASMIC CHAPERONE SPY"/>
    <property type="match status" value="1"/>
</dbReference>
<dbReference type="RefSeq" id="WP_168661774.1">
    <property type="nucleotide sequence ID" value="NZ_CP051180.1"/>
</dbReference>
<feature type="region of interest" description="Disordered" evidence="5">
    <location>
        <begin position="69"/>
        <end position="92"/>
    </location>
</feature>
<feature type="compositionally biased region" description="Basic and acidic residues" evidence="5">
    <location>
        <begin position="73"/>
        <end position="92"/>
    </location>
</feature>
<keyword evidence="8" id="KW-1185">Reference proteome</keyword>
<dbReference type="PIRSF" id="PIRSF034445">
    <property type="entry name" value="CpxP_Spy"/>
    <property type="match status" value="1"/>
</dbReference>
<organism evidence="7 8">
    <name type="scientific">Ferrimonas lipolytica</name>
    <dbReference type="NCBI Taxonomy" id="2724191"/>
    <lineage>
        <taxon>Bacteria</taxon>
        <taxon>Pseudomonadati</taxon>
        <taxon>Pseudomonadota</taxon>
        <taxon>Gammaproteobacteria</taxon>
        <taxon>Alteromonadales</taxon>
        <taxon>Ferrimonadaceae</taxon>
        <taxon>Ferrimonas</taxon>
    </lineage>
</organism>
<dbReference type="PANTHER" id="PTHR38102">
    <property type="entry name" value="PERIPLASMIC CHAPERONE SPY"/>
    <property type="match status" value="1"/>
</dbReference>
<feature type="chain" id="PRO_5026097605" evidence="6">
    <location>
        <begin position="23"/>
        <end position="161"/>
    </location>
</feature>
<dbReference type="AlphaFoldDB" id="A0A6H1UH21"/>
<gene>
    <name evidence="7" type="ORF">HER31_15145</name>
</gene>
<evidence type="ECO:0000256" key="5">
    <source>
        <dbReference type="SAM" id="MobiDB-lite"/>
    </source>
</evidence>
<keyword evidence="4" id="KW-0574">Periplasm</keyword>
<dbReference type="InterPro" id="IPR012899">
    <property type="entry name" value="LTXXQ"/>
</dbReference>
<reference evidence="7 8" key="1">
    <citation type="submission" date="2020-04" db="EMBL/GenBank/DDBJ databases">
        <title>Ferrimonas sp. S7 isolated from sea water.</title>
        <authorList>
            <person name="Bae S.S."/>
            <person name="Baek K."/>
        </authorList>
    </citation>
    <scope>NUCLEOTIDE SEQUENCE [LARGE SCALE GENOMIC DNA]</scope>
    <source>
        <strain evidence="7 8">S7</strain>
    </source>
</reference>
<evidence type="ECO:0000256" key="4">
    <source>
        <dbReference type="ARBA" id="ARBA00022764"/>
    </source>
</evidence>
<dbReference type="Proteomes" id="UP000501602">
    <property type="component" value="Chromosome"/>
</dbReference>
<feature type="compositionally biased region" description="Basic and acidic residues" evidence="5">
    <location>
        <begin position="24"/>
        <end position="42"/>
    </location>
</feature>
<accession>A0A6H1UH21</accession>
<name>A0A6H1UH21_9GAMM</name>
<feature type="region of interest" description="Disordered" evidence="5">
    <location>
        <begin position="24"/>
        <end position="43"/>
    </location>
</feature>
<evidence type="ECO:0000313" key="7">
    <source>
        <dbReference type="EMBL" id="QIZ78118.1"/>
    </source>
</evidence>
<protein>
    <submittedName>
        <fullName evidence="7">Spheroplast protein y</fullName>
    </submittedName>
</protein>
<dbReference type="Gene3D" id="1.20.120.1490">
    <property type="match status" value="1"/>
</dbReference>
<proteinExistence type="inferred from homology"/>
<keyword evidence="3 6" id="KW-0732">Signal</keyword>
<evidence type="ECO:0000256" key="6">
    <source>
        <dbReference type="SAM" id="SignalP"/>
    </source>
</evidence>
<dbReference type="EMBL" id="CP051180">
    <property type="protein sequence ID" value="QIZ78118.1"/>
    <property type="molecule type" value="Genomic_DNA"/>
</dbReference>
<evidence type="ECO:0000256" key="3">
    <source>
        <dbReference type="ARBA" id="ARBA00022729"/>
    </source>
</evidence>
<comment type="similarity">
    <text evidence="2">Belongs to the CpxP/Spy family.</text>
</comment>